<evidence type="ECO:0000256" key="7">
    <source>
        <dbReference type="ARBA" id="ARBA00023172"/>
    </source>
</evidence>
<dbReference type="InterPro" id="IPR020584">
    <property type="entry name" value="DNA_recomb/repair_RecA_CS"/>
</dbReference>
<reference evidence="15 16" key="1">
    <citation type="submission" date="2020-09" db="EMBL/GenBank/DDBJ databases">
        <title>Methylomonas albis sp. nov. and Methylomonas fluvii sp. nov.: Two cold-adapted methanotrophs from the River Elbe and an amended description of Methylovulum psychrotolerans strain Eb1.</title>
        <authorList>
            <person name="Bussmann I.K."/>
            <person name="Klings K.-W."/>
            <person name="Warnstedt J."/>
            <person name="Hoppert M."/>
            <person name="Saborowski A."/>
            <person name="Horn F."/>
            <person name="Liebner S."/>
        </authorList>
    </citation>
    <scope>NUCLEOTIDE SEQUENCE [LARGE SCALE GENOMIC DNA]</scope>
    <source>
        <strain evidence="15 16">EbA</strain>
    </source>
</reference>
<evidence type="ECO:0000256" key="5">
    <source>
        <dbReference type="ARBA" id="ARBA00022840"/>
    </source>
</evidence>
<dbReference type="InterPro" id="IPR023400">
    <property type="entry name" value="RecA_C_sf"/>
</dbReference>
<protein>
    <recommendedName>
        <fullName evidence="2 10">Protein RecA</fullName>
    </recommendedName>
    <alternativeName>
        <fullName evidence="10 11">Recombinase A</fullName>
    </alternativeName>
</protein>
<evidence type="ECO:0000256" key="1">
    <source>
        <dbReference type="ARBA" id="ARBA00009391"/>
    </source>
</evidence>
<evidence type="ECO:0000313" key="16">
    <source>
        <dbReference type="Proteomes" id="UP000652176"/>
    </source>
</evidence>
<feature type="domain" description="RecA family profile 1" evidence="13">
    <location>
        <begin position="36"/>
        <end position="195"/>
    </location>
</feature>
<comment type="function">
    <text evidence="10">Can catalyze the hydrolysis of ATP in the presence of single-stranded DNA, the ATP-dependent uptake of single-stranded DNA by duplex DNA, and the ATP-dependent hybridization of homologous single-stranded DNAs. It interacts with LexA causing its activation and leading to its autocatalytic cleavage.</text>
</comment>
<evidence type="ECO:0000256" key="11">
    <source>
        <dbReference type="RuleBase" id="RU000526"/>
    </source>
</evidence>
<dbReference type="PROSITE" id="PS50162">
    <property type="entry name" value="RECA_2"/>
    <property type="match status" value="1"/>
</dbReference>
<accession>A0ABR9D337</accession>
<dbReference type="PANTHER" id="PTHR45900:SF1">
    <property type="entry name" value="MITOCHONDRIAL DNA REPAIR PROTEIN RECA HOMOLOG-RELATED"/>
    <property type="match status" value="1"/>
</dbReference>
<keyword evidence="5 10" id="KW-0067">ATP-binding</keyword>
<keyword evidence="8 10" id="KW-0234">DNA repair</keyword>
<organism evidence="15 16">
    <name type="scientific">Methylomonas albis</name>
    <dbReference type="NCBI Taxonomy" id="1854563"/>
    <lineage>
        <taxon>Bacteria</taxon>
        <taxon>Pseudomonadati</taxon>
        <taxon>Pseudomonadota</taxon>
        <taxon>Gammaproteobacteria</taxon>
        <taxon>Methylococcales</taxon>
        <taxon>Methylococcaceae</taxon>
        <taxon>Methylomonas</taxon>
    </lineage>
</organism>
<feature type="domain" description="RecA family profile 2" evidence="14">
    <location>
        <begin position="200"/>
        <end position="273"/>
    </location>
</feature>
<keyword evidence="6 10" id="KW-0238">DNA-binding</keyword>
<dbReference type="PANTHER" id="PTHR45900">
    <property type="entry name" value="RECA"/>
    <property type="match status" value="1"/>
</dbReference>
<dbReference type="SUPFAM" id="SSF54752">
    <property type="entry name" value="RecA protein, C-terminal domain"/>
    <property type="match status" value="1"/>
</dbReference>
<keyword evidence="16" id="KW-1185">Reference proteome</keyword>
<dbReference type="PROSITE" id="PS50163">
    <property type="entry name" value="RECA_3"/>
    <property type="match status" value="1"/>
</dbReference>
<dbReference type="Pfam" id="PF00154">
    <property type="entry name" value="RecA_N"/>
    <property type="match status" value="1"/>
</dbReference>
<keyword evidence="7 10" id="KW-0233">DNA recombination</keyword>
<dbReference type="InterPro" id="IPR049428">
    <property type="entry name" value="RecA-like_N"/>
</dbReference>
<gene>
    <name evidence="10 15" type="primary">recA</name>
    <name evidence="15" type="ORF">IE877_16845</name>
</gene>
<dbReference type="InterPro" id="IPR020587">
    <property type="entry name" value="RecA_monomer-monomer_interface"/>
</dbReference>
<dbReference type="RefSeq" id="WP_192375793.1">
    <property type="nucleotide sequence ID" value="NZ_CAJHIV010000001.1"/>
</dbReference>
<evidence type="ECO:0000313" key="15">
    <source>
        <dbReference type="EMBL" id="MBD9357522.1"/>
    </source>
</evidence>
<dbReference type="SMART" id="SM00382">
    <property type="entry name" value="AAA"/>
    <property type="match status" value="1"/>
</dbReference>
<keyword evidence="9 10" id="KW-0742">SOS response</keyword>
<sequence>MDENKKKALGAALMQIEKQFGKGSVMRMGDVAASRDIEVVSTGSLSLDIALGVGGLPRGRIVEIYGPESSGKTTLTLQTIAQMQKLGGTAAFVDAEHALDPVYAQKIGVNIDDLLVSQPDTGEQALEITDMLVRSGAVDIVVIDSVAALTPKAEIEGDMGDSHMGLQARLMSQALRKLTANIKRSNTLVIFINQLRMKIGVMFGNPETTTGGNALKFYASVRLDIRRIGSIKKGDEVIGNETRVKVVKNKVAPPFKQADFEILYGEGVSFFGELVDLGVEFGFVQKSGSWYAYNNEKIGQGKDNAKQFLRDNPEKAVELEKAIREKAFAKLASAPAAVSEDDDAEFVDGD</sequence>
<comment type="subcellular location">
    <subcellularLocation>
        <location evidence="10">Cytoplasm</location>
    </subcellularLocation>
</comment>
<evidence type="ECO:0000256" key="6">
    <source>
        <dbReference type="ARBA" id="ARBA00023125"/>
    </source>
</evidence>
<dbReference type="NCBIfam" id="TIGR02012">
    <property type="entry name" value="tigrfam_recA"/>
    <property type="match status" value="1"/>
</dbReference>
<dbReference type="Proteomes" id="UP000652176">
    <property type="component" value="Unassembled WGS sequence"/>
</dbReference>
<keyword evidence="4 10" id="KW-0227">DNA damage</keyword>
<comment type="caution">
    <text evidence="15">The sequence shown here is derived from an EMBL/GenBank/DDBJ whole genome shotgun (WGS) entry which is preliminary data.</text>
</comment>
<dbReference type="InterPro" id="IPR027417">
    <property type="entry name" value="P-loop_NTPase"/>
</dbReference>
<dbReference type="Pfam" id="PF21096">
    <property type="entry name" value="RecA_C"/>
    <property type="match status" value="1"/>
</dbReference>
<name>A0ABR9D337_9GAMM</name>
<dbReference type="PROSITE" id="PS00321">
    <property type="entry name" value="RECA_1"/>
    <property type="match status" value="1"/>
</dbReference>
<proteinExistence type="inferred from homology"/>
<evidence type="ECO:0000259" key="14">
    <source>
        <dbReference type="PROSITE" id="PS50163"/>
    </source>
</evidence>
<evidence type="ECO:0000256" key="8">
    <source>
        <dbReference type="ARBA" id="ARBA00023204"/>
    </source>
</evidence>
<dbReference type="InterPro" id="IPR003593">
    <property type="entry name" value="AAA+_ATPase"/>
</dbReference>
<dbReference type="Gene3D" id="3.40.50.300">
    <property type="entry name" value="P-loop containing nucleotide triphosphate hydrolases"/>
    <property type="match status" value="1"/>
</dbReference>
<dbReference type="EMBL" id="JACXSS010000001">
    <property type="protein sequence ID" value="MBD9357522.1"/>
    <property type="molecule type" value="Genomic_DNA"/>
</dbReference>
<keyword evidence="3 10" id="KW-0547">Nucleotide-binding</keyword>
<evidence type="ECO:0000256" key="10">
    <source>
        <dbReference type="HAMAP-Rule" id="MF_00268"/>
    </source>
</evidence>
<dbReference type="PRINTS" id="PR00142">
    <property type="entry name" value="RECA"/>
</dbReference>
<comment type="similarity">
    <text evidence="1 10 12">Belongs to the RecA family.</text>
</comment>
<dbReference type="HAMAP" id="MF_00268">
    <property type="entry name" value="RecA"/>
    <property type="match status" value="1"/>
</dbReference>
<evidence type="ECO:0000256" key="12">
    <source>
        <dbReference type="RuleBase" id="RU004527"/>
    </source>
</evidence>
<evidence type="ECO:0000256" key="3">
    <source>
        <dbReference type="ARBA" id="ARBA00022741"/>
    </source>
</evidence>
<evidence type="ECO:0000256" key="2">
    <source>
        <dbReference type="ARBA" id="ARBA00015553"/>
    </source>
</evidence>
<dbReference type="InterPro" id="IPR049261">
    <property type="entry name" value="RecA-like_C"/>
</dbReference>
<keyword evidence="10" id="KW-0963">Cytoplasm</keyword>
<dbReference type="InterPro" id="IPR013765">
    <property type="entry name" value="DNA_recomb/repair_RecA"/>
</dbReference>
<evidence type="ECO:0000256" key="4">
    <source>
        <dbReference type="ARBA" id="ARBA00022763"/>
    </source>
</evidence>
<dbReference type="InterPro" id="IPR020588">
    <property type="entry name" value="RecA_ATP-bd"/>
</dbReference>
<feature type="binding site" evidence="10">
    <location>
        <begin position="66"/>
        <end position="73"/>
    </location>
    <ligand>
        <name>ATP</name>
        <dbReference type="ChEBI" id="CHEBI:30616"/>
    </ligand>
</feature>
<dbReference type="CDD" id="cd00983">
    <property type="entry name" value="RecA"/>
    <property type="match status" value="1"/>
</dbReference>
<evidence type="ECO:0000256" key="9">
    <source>
        <dbReference type="ARBA" id="ARBA00023236"/>
    </source>
</evidence>
<dbReference type="SUPFAM" id="SSF52540">
    <property type="entry name" value="P-loop containing nucleoside triphosphate hydrolases"/>
    <property type="match status" value="1"/>
</dbReference>
<evidence type="ECO:0000259" key="13">
    <source>
        <dbReference type="PROSITE" id="PS50162"/>
    </source>
</evidence>